<gene>
    <name evidence="1" type="ORF">DYB25_006525</name>
</gene>
<protein>
    <submittedName>
        <fullName evidence="1">Uncharacterized protein</fullName>
    </submittedName>
</protein>
<proteinExistence type="predicted"/>
<evidence type="ECO:0000313" key="1">
    <source>
        <dbReference type="EMBL" id="RHX97178.1"/>
    </source>
</evidence>
<organism evidence="1 2">
    <name type="scientific">Aphanomyces astaci</name>
    <name type="common">Crayfish plague agent</name>
    <dbReference type="NCBI Taxonomy" id="112090"/>
    <lineage>
        <taxon>Eukaryota</taxon>
        <taxon>Sar</taxon>
        <taxon>Stramenopiles</taxon>
        <taxon>Oomycota</taxon>
        <taxon>Saprolegniomycetes</taxon>
        <taxon>Saprolegniales</taxon>
        <taxon>Verrucalvaceae</taxon>
        <taxon>Aphanomyces</taxon>
    </lineage>
</organism>
<reference evidence="1 2" key="1">
    <citation type="submission" date="2018-08" db="EMBL/GenBank/DDBJ databases">
        <title>Aphanomyces genome sequencing and annotation.</title>
        <authorList>
            <person name="Minardi D."/>
            <person name="Oidtmann B."/>
            <person name="Van Der Giezen M."/>
            <person name="Studholme D.J."/>
        </authorList>
    </citation>
    <scope>NUCLEOTIDE SEQUENCE [LARGE SCALE GENOMIC DNA]</scope>
    <source>
        <strain evidence="1 2">Yx</strain>
    </source>
</reference>
<dbReference type="EMBL" id="QUTA01012879">
    <property type="protein sequence ID" value="RHX97178.1"/>
    <property type="molecule type" value="Genomic_DNA"/>
</dbReference>
<dbReference type="VEuPathDB" id="FungiDB:H257_11279"/>
<dbReference type="Proteomes" id="UP000266239">
    <property type="component" value="Unassembled WGS sequence"/>
</dbReference>
<sequence length="267" mass="28978">MQKKQMAIVYEVVNRFGSAEAAAALVSYMQNGHHQDMLDTGCFIKAEFEQCEPTVFRSRYLAASPPDFARYVAEHAEAMRSDFQVHFPNGIIVCERSTWRVLVTIPTLLVHVPGRVIVRGVVPSQGSSEDVENAAANAVTMVMSGSFKLKDQVVATTEAWRNGGLAVRVYLARSASPSRAETVIDQTALSTNAASHMGLVALNNSIYVTLTRPNWTMASLSMSSFGHGVIQVDAPRIQAYAMMELKASGPEAIVAVASTHVQADVME</sequence>
<evidence type="ECO:0000313" key="2">
    <source>
        <dbReference type="Proteomes" id="UP000266239"/>
    </source>
</evidence>
<name>A0A396ZUJ5_APHAT</name>
<dbReference type="AlphaFoldDB" id="A0A396ZUJ5"/>
<dbReference type="VEuPathDB" id="FungiDB:H257_11278"/>
<accession>A0A396ZUJ5</accession>
<comment type="caution">
    <text evidence="1">The sequence shown here is derived from an EMBL/GenBank/DDBJ whole genome shotgun (WGS) entry which is preliminary data.</text>
</comment>